<feature type="region of interest" description="Disordered" evidence="1">
    <location>
        <begin position="628"/>
        <end position="655"/>
    </location>
</feature>
<dbReference type="Pfam" id="PF09735">
    <property type="entry name" value="Nckap1"/>
    <property type="match status" value="1"/>
</dbReference>
<keyword evidence="3" id="KW-1185">Reference proteome</keyword>
<evidence type="ECO:0000313" key="3">
    <source>
        <dbReference type="Proteomes" id="UP000694389"/>
    </source>
</evidence>
<feature type="compositionally biased region" description="Basic and acidic residues" evidence="1">
    <location>
        <begin position="639"/>
        <end position="655"/>
    </location>
</feature>
<reference evidence="2" key="2">
    <citation type="submission" date="2025-09" db="UniProtKB">
        <authorList>
            <consortium name="Ensembl"/>
        </authorList>
    </citation>
    <scope>IDENTIFICATION</scope>
</reference>
<feature type="compositionally biased region" description="Basic residues" evidence="1">
    <location>
        <begin position="628"/>
        <end position="638"/>
    </location>
</feature>
<protein>
    <recommendedName>
        <fullName evidence="4">Nck-associated protein 1-like</fullName>
    </recommendedName>
</protein>
<proteinExistence type="predicted"/>
<evidence type="ECO:0000313" key="2">
    <source>
        <dbReference type="Ensembl" id="ENSDLAP00005025624.1"/>
    </source>
</evidence>
<sequence length="1116" mass="127681">MDYQQKLAEKLSILNERGNGVLIRMNYIKKICADPKLRPSFLTDKAMESAIKYINKKFPNIDFRGNIQHLTSIQRQKSEVLAATASYYDSFLDVIEFRDHVYELLNTIDACQCFFNIAINFDFTKNYLDLIITYTSVIVTLSRIDDKKALVGMFNCAHEMSNGSSDPSYPRLGQMFVEYEHPWKKLTEEFGPHTRSVTAALVSLNMVYPRRNLPAEQWRSAQLLSLLSAPAAMLEPACCNTMACEYLSMEVMERWIIIGFLLCHTSLNTNQASQELWKMALRSGLYLTLTRDEVLNIHKVSEDLFDCFKGYSKRIADIKECREHALVNSGAMHRERRHFLRGALKELFKVLEDEPGLLGPKALFVFMALSFSRDEVLWLVRHSENMPKIKTPDDYIDNQMAELLFYMEKLRGLMKKYNHVVQRYHVQYLAQFDALVLNDTIQNIYVCPEEESVLMSSFVSNLSALSVKQVENKEEFDFRALRLDWLRLQAYTSVNKAPLPIKDYTDLAKVMNMIQFHTRMVDSVEELLQETSEVSILWSVSFLLFFSLLFSSLLFQGNSLCLHTFVTVSYVCAHSYTYCTSLSLRLCVTFLEQIAKLTSTVVLEICAEQCNLNDQLQPKHCAETISAARHRKQKKPVPKKGEVQKEKPGAESLRKDRSVVTNVDKMHLMLTELCTCFSLCSDFIVFDHIIVPTEFLLSHLEIRLSEIIVRMANYNQTTQEIARPSDLLTKLRAYTASLHSLSGYINVDVTRLVKSVLLQQTQPLDSRGGPTMTTLYTNWYLESLLRQASNSLIVHCPTMHCFVNQTTDNDPSFRAEEFSDISELQALAELIGPYGLKFLSENLMWHITSQISELKKLVIENMDVLVQMKNNFDKPEEMANLKKRLTGGENVLKRMTIIGVILSFRSMAQDCLKDILLKHCPYLMGPIECLRDFISPEDDIKVTLSIFELASAAGYTCDIDPTLVTAIANMQTDNTSVDEEYKLSCLLLAYIAVSLPTLALDPNSLYSREHGGHNNNIHCLATAINQLAAAMFTVQNKNIAQQLKEFLLMASSTLLQLGQNVERMESKNRESIYLLLHMIVEESPFLSQDMLESCFPYVLLRNAYREVYRSFIVTLG</sequence>
<dbReference type="GO" id="GO:0030866">
    <property type="term" value="P:cortical actin cytoskeleton organization"/>
    <property type="evidence" value="ECO:0007669"/>
    <property type="project" value="TreeGrafter"/>
</dbReference>
<dbReference type="Ensembl" id="ENSDLAT00005027382.2">
    <property type="protein sequence ID" value="ENSDLAP00005025624.1"/>
    <property type="gene ID" value="ENSDLAG00005011292.2"/>
</dbReference>
<dbReference type="Proteomes" id="UP000694389">
    <property type="component" value="Unassembled WGS sequence"/>
</dbReference>
<dbReference type="GO" id="GO:0016477">
    <property type="term" value="P:cell migration"/>
    <property type="evidence" value="ECO:0007669"/>
    <property type="project" value="TreeGrafter"/>
</dbReference>
<evidence type="ECO:0008006" key="4">
    <source>
        <dbReference type="Google" id="ProtNLM"/>
    </source>
</evidence>
<accession>A0A8C4F4A9</accession>
<reference evidence="2" key="1">
    <citation type="submission" date="2025-08" db="UniProtKB">
        <authorList>
            <consortium name="Ensembl"/>
        </authorList>
    </citation>
    <scope>IDENTIFICATION</scope>
</reference>
<dbReference type="GO" id="GO:0048812">
    <property type="term" value="P:neuron projection morphogenesis"/>
    <property type="evidence" value="ECO:0007669"/>
    <property type="project" value="TreeGrafter"/>
</dbReference>
<dbReference type="GO" id="GO:0031209">
    <property type="term" value="C:SCAR complex"/>
    <property type="evidence" value="ECO:0007669"/>
    <property type="project" value="TreeGrafter"/>
</dbReference>
<organism evidence="2 3">
    <name type="scientific">Dicentrarchus labrax</name>
    <name type="common">European seabass</name>
    <name type="synonym">Morone labrax</name>
    <dbReference type="NCBI Taxonomy" id="13489"/>
    <lineage>
        <taxon>Eukaryota</taxon>
        <taxon>Metazoa</taxon>
        <taxon>Chordata</taxon>
        <taxon>Craniata</taxon>
        <taxon>Vertebrata</taxon>
        <taxon>Euteleostomi</taxon>
        <taxon>Actinopterygii</taxon>
        <taxon>Neopterygii</taxon>
        <taxon>Teleostei</taxon>
        <taxon>Neoteleostei</taxon>
        <taxon>Acanthomorphata</taxon>
        <taxon>Eupercaria</taxon>
        <taxon>Moronidae</taxon>
        <taxon>Dicentrarchus</taxon>
    </lineage>
</organism>
<name>A0A8C4F4A9_DICLA</name>
<dbReference type="PANTHER" id="PTHR12093">
    <property type="entry name" value="NCK-ASSOCIATED PROTEIN 1"/>
    <property type="match status" value="1"/>
</dbReference>
<dbReference type="GO" id="GO:0030031">
    <property type="term" value="P:cell projection assembly"/>
    <property type="evidence" value="ECO:0007669"/>
    <property type="project" value="TreeGrafter"/>
</dbReference>
<evidence type="ECO:0000256" key="1">
    <source>
        <dbReference type="SAM" id="MobiDB-lite"/>
    </source>
</evidence>
<dbReference type="GeneTree" id="ENSGT00390000016619"/>
<dbReference type="InterPro" id="IPR019137">
    <property type="entry name" value="Nck-associated_protein-1"/>
</dbReference>
<dbReference type="AlphaFoldDB" id="A0A8C4F4A9"/>
<dbReference type="PANTHER" id="PTHR12093:SF9">
    <property type="entry name" value="NCK-ASSOCIATED PROTEIN 1-LIKE"/>
    <property type="match status" value="1"/>
</dbReference>